<protein>
    <submittedName>
        <fullName evidence="2">Uncharacterized protein</fullName>
    </submittedName>
</protein>
<feature type="compositionally biased region" description="Basic and acidic residues" evidence="1">
    <location>
        <begin position="27"/>
        <end position="40"/>
    </location>
</feature>
<organism evidence="2 3">
    <name type="scientific">Datura stramonium</name>
    <name type="common">Jimsonweed</name>
    <name type="synonym">Common thornapple</name>
    <dbReference type="NCBI Taxonomy" id="4076"/>
    <lineage>
        <taxon>Eukaryota</taxon>
        <taxon>Viridiplantae</taxon>
        <taxon>Streptophyta</taxon>
        <taxon>Embryophyta</taxon>
        <taxon>Tracheophyta</taxon>
        <taxon>Spermatophyta</taxon>
        <taxon>Magnoliopsida</taxon>
        <taxon>eudicotyledons</taxon>
        <taxon>Gunneridae</taxon>
        <taxon>Pentapetalae</taxon>
        <taxon>asterids</taxon>
        <taxon>lamiids</taxon>
        <taxon>Solanales</taxon>
        <taxon>Solanaceae</taxon>
        <taxon>Solanoideae</taxon>
        <taxon>Datureae</taxon>
        <taxon>Datura</taxon>
    </lineage>
</organism>
<sequence>MKTNDPSYVPVGSTKEGNDNAEESGDDDTKAEESDDKESVVENSGEQVEVSDPATTPEARSKRWFV</sequence>
<reference evidence="2 3" key="1">
    <citation type="journal article" date="2021" name="BMC Genomics">
        <title>Datura genome reveals duplications of psychoactive alkaloid biosynthetic genes and high mutation rate following tissue culture.</title>
        <authorList>
            <person name="Rajewski A."/>
            <person name="Carter-House D."/>
            <person name="Stajich J."/>
            <person name="Litt A."/>
        </authorList>
    </citation>
    <scope>NUCLEOTIDE SEQUENCE [LARGE SCALE GENOMIC DNA]</scope>
    <source>
        <strain evidence="2">AR-01</strain>
    </source>
</reference>
<name>A0ABS8T1M3_DATST</name>
<keyword evidence="3" id="KW-1185">Reference proteome</keyword>
<feature type="region of interest" description="Disordered" evidence="1">
    <location>
        <begin position="1"/>
        <end position="66"/>
    </location>
</feature>
<dbReference type="Proteomes" id="UP000823775">
    <property type="component" value="Unassembled WGS sequence"/>
</dbReference>
<evidence type="ECO:0000256" key="1">
    <source>
        <dbReference type="SAM" id="MobiDB-lite"/>
    </source>
</evidence>
<proteinExistence type="predicted"/>
<evidence type="ECO:0000313" key="2">
    <source>
        <dbReference type="EMBL" id="MCD7465251.1"/>
    </source>
</evidence>
<evidence type="ECO:0000313" key="3">
    <source>
        <dbReference type="Proteomes" id="UP000823775"/>
    </source>
</evidence>
<dbReference type="EMBL" id="JACEIK010001031">
    <property type="protein sequence ID" value="MCD7465251.1"/>
    <property type="molecule type" value="Genomic_DNA"/>
</dbReference>
<gene>
    <name evidence="2" type="ORF">HAX54_000915</name>
</gene>
<comment type="caution">
    <text evidence="2">The sequence shown here is derived from an EMBL/GenBank/DDBJ whole genome shotgun (WGS) entry which is preliminary data.</text>
</comment>
<accession>A0ABS8T1M3</accession>